<protein>
    <submittedName>
        <fullName evidence="1">Uncharacterized protein</fullName>
    </submittedName>
</protein>
<sequence length="356" mass="39556">MLVSRWTHAVRWPGWTPRRPPTKATTGESPFMPTRRSFLHATSTTLESLARSFDFAWSAAASLWSTSYALDGFLRFHPMATNEDIEARFVTGTPYKMKGGNLRSFLVPDAKKNIDSDLAALLLMSTCSLFEGWISAAVAEIAPNLSDKDRDGIEKGLQFPTTIRKGIASGVSVYLPLAVGEISNDMMDTFCAALSEKDKYAKMNVEQHLVAYRAFKEARNALVHRGGIANKKTENAIAEYQQRVPDAASLGVKRRPSIRPTQDGQKVHVTVEDVVGFSDVVIRLITTYDAELSSSVRAEHLLAKRVLARYPLGLSSERGRDLSDRKLIGLLHEANLPTPKHMSKVRNLLKRLDVMK</sequence>
<reference evidence="1" key="1">
    <citation type="submission" date="2012-09" db="EMBL/GenBank/DDBJ databases">
        <title>Metagenomic Characterization of a Microbial Community in Wastewater Detects High Levels of Antibiotic Resistance.</title>
        <authorList>
            <person name="Abrams M."/>
            <person name="Caldwell A."/>
            <person name="Vandaei E."/>
            <person name="Lee W."/>
            <person name="Perrott J."/>
            <person name="Khan S.Y."/>
            <person name="Ta J."/>
            <person name="Romero D."/>
            <person name="Nguyen V."/>
            <person name="Pourmand N."/>
            <person name="Ouverney C.C."/>
        </authorList>
    </citation>
    <scope>NUCLEOTIDE SEQUENCE</scope>
</reference>
<evidence type="ECO:0000313" key="1">
    <source>
        <dbReference type="EMBL" id="AGC71478.1"/>
    </source>
</evidence>
<dbReference type="EMBL" id="JX649873">
    <property type="protein sequence ID" value="AGC71478.1"/>
    <property type="molecule type" value="Genomic_DNA"/>
</dbReference>
<dbReference type="AlphaFoldDB" id="L7VWQ2"/>
<organism evidence="1">
    <name type="scientific">uncultured bacterium A1Q1_fos_91</name>
    <dbReference type="NCBI Taxonomy" id="1256591"/>
    <lineage>
        <taxon>Bacteria</taxon>
        <taxon>environmental samples</taxon>
    </lineage>
</organism>
<proteinExistence type="predicted"/>
<name>L7VWQ2_9BACT</name>
<accession>L7VWQ2</accession>